<gene>
    <name evidence="1" type="ORF">BK742_20035</name>
</gene>
<dbReference type="AlphaFoldDB" id="A0A243B6Z1"/>
<comment type="caution">
    <text evidence="1">The sequence shown here is derived from an EMBL/GenBank/DDBJ whole genome shotgun (WGS) entry which is preliminary data.</text>
</comment>
<accession>A0A243B6Z1</accession>
<proteinExistence type="predicted"/>
<dbReference type="Gene3D" id="6.10.320.10">
    <property type="match status" value="1"/>
</dbReference>
<evidence type="ECO:0000313" key="2">
    <source>
        <dbReference type="Proteomes" id="UP000195089"/>
    </source>
</evidence>
<sequence>MGNQKKRKCLLWRSRRKRYKGDTMSNISLAEAVKLKSVLSKRIHELEEEMNQIGFVEIEKGDTLPKQTRTLVQVEQELDDVRADFRLLDKLMYEANIRNEVNFNGGNITIVEAIELATQLRAKARKCKEFGVSKKEEHVYSYGETSSLLKVAMFDPEVYRVKGLELERQANRLSNLINAKNYAIELDFDGEKYF</sequence>
<evidence type="ECO:0000313" key="1">
    <source>
        <dbReference type="EMBL" id="OTY40716.1"/>
    </source>
</evidence>
<organism evidence="1 2">
    <name type="scientific">Bacillus thuringiensis serovar pingluonsis</name>
    <dbReference type="NCBI Taxonomy" id="180881"/>
    <lineage>
        <taxon>Bacteria</taxon>
        <taxon>Bacillati</taxon>
        <taxon>Bacillota</taxon>
        <taxon>Bacilli</taxon>
        <taxon>Bacillales</taxon>
        <taxon>Bacillaceae</taxon>
        <taxon>Bacillus</taxon>
        <taxon>Bacillus cereus group</taxon>
    </lineage>
</organism>
<reference evidence="1 2" key="1">
    <citation type="submission" date="2016-10" db="EMBL/GenBank/DDBJ databases">
        <title>Comparative genomics of Bacillus thuringiensis reveals a path to pathogens against multiple invertebrate hosts.</title>
        <authorList>
            <person name="Zheng J."/>
            <person name="Gao Q."/>
            <person name="Liu H."/>
            <person name="Peng D."/>
            <person name="Ruan L."/>
            <person name="Sun M."/>
        </authorList>
    </citation>
    <scope>NUCLEOTIDE SEQUENCE [LARGE SCALE GENOMIC DNA]</scope>
    <source>
        <strain evidence="1">BGSC 4BX1</strain>
    </source>
</reference>
<name>A0A243B6Z1_BACTU</name>
<protein>
    <submittedName>
        <fullName evidence="1">Uncharacterized protein</fullName>
    </submittedName>
</protein>
<dbReference type="Proteomes" id="UP000195089">
    <property type="component" value="Unassembled WGS sequence"/>
</dbReference>
<dbReference type="EMBL" id="NFDL01000080">
    <property type="protein sequence ID" value="OTY40716.1"/>
    <property type="molecule type" value="Genomic_DNA"/>
</dbReference>